<dbReference type="AlphaFoldDB" id="A0A285NP30"/>
<name>A0A285NP30_9AQUI</name>
<evidence type="ECO:0000313" key="1">
    <source>
        <dbReference type="EMBL" id="SNZ10717.1"/>
    </source>
</evidence>
<sequence>MFGAYGQIAFEIFGVNPRGIKERLGRRKIKHNVINTYPIIEDTGETARTLEMVINIAQPFSDSPNDDFQELVDLMNQTESETLVIGQEILGNFVIESIEKQAEYKQNGEIVKITANIKFLEVQNVD</sequence>
<keyword evidence="2" id="KW-1185">Reference proteome</keyword>
<dbReference type="InterPro" id="IPR009734">
    <property type="entry name" value="Myoviridae_GpU"/>
</dbReference>
<proteinExistence type="predicted"/>
<protein>
    <submittedName>
        <fullName evidence="1">Phage protein U</fullName>
    </submittedName>
</protein>
<gene>
    <name evidence="1" type="ORF">SAMN06265182_1930</name>
</gene>
<dbReference type="Pfam" id="PF06995">
    <property type="entry name" value="Phage_P2_GpU"/>
    <property type="match status" value="1"/>
</dbReference>
<reference evidence="2" key="1">
    <citation type="submission" date="2017-09" db="EMBL/GenBank/DDBJ databases">
        <authorList>
            <person name="Varghese N."/>
            <person name="Submissions S."/>
        </authorList>
    </citation>
    <scope>NUCLEOTIDE SEQUENCE [LARGE SCALE GENOMIC DNA]</scope>
    <source>
        <strain evidence="2">DSM 15103</strain>
    </source>
</reference>
<evidence type="ECO:0000313" key="2">
    <source>
        <dbReference type="Proteomes" id="UP000219036"/>
    </source>
</evidence>
<accession>A0A285NP30</accession>
<dbReference type="Proteomes" id="UP000219036">
    <property type="component" value="Unassembled WGS sequence"/>
</dbReference>
<organism evidence="1 2">
    <name type="scientific">Persephonella hydrogeniphila</name>
    <dbReference type="NCBI Taxonomy" id="198703"/>
    <lineage>
        <taxon>Bacteria</taxon>
        <taxon>Pseudomonadati</taxon>
        <taxon>Aquificota</taxon>
        <taxon>Aquificia</taxon>
        <taxon>Aquificales</taxon>
        <taxon>Hydrogenothermaceae</taxon>
        <taxon>Persephonella</taxon>
    </lineage>
</organism>
<dbReference type="EMBL" id="OBEI01000011">
    <property type="protein sequence ID" value="SNZ10717.1"/>
    <property type="molecule type" value="Genomic_DNA"/>
</dbReference>
<dbReference type="RefSeq" id="WP_097001076.1">
    <property type="nucleotide sequence ID" value="NZ_OBEI01000011.1"/>
</dbReference>